<dbReference type="eggNOG" id="COG3517">
    <property type="taxonomic scope" value="Bacteria"/>
</dbReference>
<dbReference type="InterPro" id="IPR044031">
    <property type="entry name" value="TssC1_N"/>
</dbReference>
<organism evidence="3 4">
    <name type="scientific">Sedimentitalea nanhaiensis</name>
    <dbReference type="NCBI Taxonomy" id="999627"/>
    <lineage>
        <taxon>Bacteria</taxon>
        <taxon>Pseudomonadati</taxon>
        <taxon>Pseudomonadota</taxon>
        <taxon>Alphaproteobacteria</taxon>
        <taxon>Rhodobacterales</taxon>
        <taxon>Paracoccaceae</taxon>
        <taxon>Sedimentitalea</taxon>
    </lineage>
</organism>
<dbReference type="STRING" id="999627.SAMN05216236_12427"/>
<proteinExistence type="predicted"/>
<dbReference type="AlphaFoldDB" id="A0A1I7D8B5"/>
<accession>A0A1I7D8B5</accession>
<feature type="domain" description="TssC1 C-terminal" evidence="2">
    <location>
        <begin position="381"/>
        <end position="492"/>
    </location>
</feature>
<reference evidence="3 4" key="1">
    <citation type="submission" date="2016-10" db="EMBL/GenBank/DDBJ databases">
        <authorList>
            <person name="de Groot N.N."/>
        </authorList>
    </citation>
    <scope>NUCLEOTIDE SEQUENCE [LARGE SCALE GENOMIC DNA]</scope>
    <source>
        <strain evidence="3 4">CGMCC 1.10959</strain>
    </source>
</reference>
<name>A0A1I7D8B5_9RHOB</name>
<dbReference type="NCBIfam" id="TIGR03355">
    <property type="entry name" value="VI_chp_2"/>
    <property type="match status" value="1"/>
</dbReference>
<evidence type="ECO:0000259" key="2">
    <source>
        <dbReference type="Pfam" id="PF18945"/>
    </source>
</evidence>
<dbReference type="InterPro" id="IPR044032">
    <property type="entry name" value="TssC1_C"/>
</dbReference>
<dbReference type="Proteomes" id="UP000182466">
    <property type="component" value="Unassembled WGS sequence"/>
</dbReference>
<feature type="domain" description="TssC1 N-terminal" evidence="1">
    <location>
        <begin position="69"/>
        <end position="371"/>
    </location>
</feature>
<dbReference type="Pfam" id="PF05943">
    <property type="entry name" value="VipB"/>
    <property type="match status" value="1"/>
</dbReference>
<dbReference type="PANTHER" id="PTHR35565">
    <property type="entry name" value="CYTOPLASMIC PROTEIN-RELATED"/>
    <property type="match status" value="1"/>
</dbReference>
<evidence type="ECO:0000259" key="1">
    <source>
        <dbReference type="Pfam" id="PF05943"/>
    </source>
</evidence>
<dbReference type="EMBL" id="FPAW01000024">
    <property type="protein sequence ID" value="SFU07901.1"/>
    <property type="molecule type" value="Genomic_DNA"/>
</dbReference>
<dbReference type="OrthoDB" id="9764000at2"/>
<evidence type="ECO:0000313" key="3">
    <source>
        <dbReference type="EMBL" id="SFU07901.1"/>
    </source>
</evidence>
<dbReference type="InterPro" id="IPR010269">
    <property type="entry name" value="T6SS_TssC-like"/>
</dbReference>
<evidence type="ECO:0000313" key="4">
    <source>
        <dbReference type="Proteomes" id="UP000182466"/>
    </source>
</evidence>
<dbReference type="RefSeq" id="WP_027262193.1">
    <property type="nucleotide sequence ID" value="NZ_FPAW01000024.1"/>
</dbReference>
<gene>
    <name evidence="3" type="ORF">SAMN05216236_12427</name>
</gene>
<keyword evidence="4" id="KW-1185">Reference proteome</keyword>
<protein>
    <submittedName>
        <fullName evidence="3">Type VI secretion system protein ImpC</fullName>
    </submittedName>
</protein>
<dbReference type="Pfam" id="PF18945">
    <property type="entry name" value="VipB_2"/>
    <property type="match status" value="1"/>
</dbReference>
<sequence>MAEEQAQAEAGGEATAFGSSEFADLLQKEFRPKSDQAKTAVESAVKTLAEQALANTALISDDALRSIESIVAALDKKLTEQVNLILHHEEYQQMESAWRGLHYLVNNTETDEMLKIRVMNISKKDMHKTLRKFKGTAWDQSPIFKKIYEEEFGQFGGEPYGTLVADYHFDHSPPDVELLGEMSKIAAAAHAPLITGAQPTLFQMDSWSELANPRDLTKIFQTPEYASWRSLRESEDSKYVGLAMPRFLGRLPYGSKTDPVEAFAFEEDTEGADSSKYGWVNAAYGMAVNINRSFKQYGWCSRIRGVESGGALENLPSHTFPTDDGGVDQKCPTEIAISDRREAELAKNGMMPLIHRKNSDLAAFIGAQSLHKPAEYDDPDATANANLAARLPYLFATCRFAHYMKCMVRDKIGSFKSRNAMESWLQGWINNYVDQNADVSSESVKARKPLAAAQVVVEEVEGNPGYYSSKFFLRPHYQLEGLTVSLRLVSKLPSEKGA</sequence>
<dbReference type="PANTHER" id="PTHR35565:SF3">
    <property type="entry name" value="TYPE VI SECRETION SYSTEM SHEATH PROTEIN TSSC1"/>
    <property type="match status" value="1"/>
</dbReference>